<dbReference type="PANTHER" id="PTHR42879:SF2">
    <property type="entry name" value="3-OXOACYL-[ACYL-CARRIER-PROTEIN] REDUCTASE FABG"/>
    <property type="match status" value="1"/>
</dbReference>
<accession>A0A076NQK2</accession>
<dbReference type="InterPro" id="IPR050259">
    <property type="entry name" value="SDR"/>
</dbReference>
<dbReference type="EMBL" id="CP009211">
    <property type="protein sequence ID" value="AIJ33167.1"/>
    <property type="molecule type" value="Genomic_DNA"/>
</dbReference>
<sequence length="252" mass="26622">MGIFDNRVALVTGAGSGIGKAIAQDLAAHGAKVVASDINLEAVEAVVAEIENHGGTAKAFTQDASSKEDNAAAVAFAVEHFGALHLAVNNAGIGDQVPLAEKKLEDWDRLINLNLNGVAYGCHYQLIQMLAQDDEVPCAIVNMSSIHGSVARRGGIAAYAAAKHGVIGLTKSIAADYADKGIRCTSVGPGYIDTPLLERLGEEKRQELRHRHPQDRLGKPEEVAALVRFLLSDEASFINGSYHLVDGGYTSI</sequence>
<reference evidence="9 11" key="2">
    <citation type="submission" date="2017-06" db="EMBL/GenBank/DDBJ databases">
        <authorList>
            <consortium name="Pathogen Informatics"/>
        </authorList>
    </citation>
    <scope>NUCLEOTIDE SEQUENCE [LARGE SCALE GENOMIC DNA]</scope>
    <source>
        <strain evidence="9 11">NCTC13015</strain>
    </source>
</reference>
<dbReference type="SMART" id="SM00822">
    <property type="entry name" value="PKS_KR"/>
    <property type="match status" value="1"/>
</dbReference>
<dbReference type="Pfam" id="PF13561">
    <property type="entry name" value="adh_short_C2"/>
    <property type="match status" value="1"/>
</dbReference>
<dbReference type="NCBIfam" id="NF005559">
    <property type="entry name" value="PRK07231.1"/>
    <property type="match status" value="1"/>
</dbReference>
<dbReference type="InterPro" id="IPR057326">
    <property type="entry name" value="KR_dom"/>
</dbReference>
<keyword evidence="3" id="KW-0964">Secreted</keyword>
<evidence type="ECO:0000256" key="2">
    <source>
        <dbReference type="ARBA" id="ARBA00006484"/>
    </source>
</evidence>
<evidence type="ECO:0000313" key="10">
    <source>
        <dbReference type="Proteomes" id="UP000028780"/>
    </source>
</evidence>
<evidence type="ECO:0000256" key="3">
    <source>
        <dbReference type="ARBA" id="ARBA00022512"/>
    </source>
</evidence>
<dbReference type="OrthoDB" id="3542748at2"/>
<dbReference type="PANTHER" id="PTHR42879">
    <property type="entry name" value="3-OXOACYL-(ACYL-CARRIER-PROTEIN) REDUCTASE"/>
    <property type="match status" value="1"/>
</dbReference>
<dbReference type="EMBL" id="LT906467">
    <property type="protein sequence ID" value="SNV64205.1"/>
    <property type="molecule type" value="Genomic_DNA"/>
</dbReference>
<keyword evidence="4 9" id="KW-0560">Oxidoreductase</keyword>
<dbReference type="Proteomes" id="UP000028780">
    <property type="component" value="Chromosome"/>
</dbReference>
<evidence type="ECO:0000256" key="5">
    <source>
        <dbReference type="ARBA" id="ARBA00040781"/>
    </source>
</evidence>
<evidence type="ECO:0000259" key="7">
    <source>
        <dbReference type="SMART" id="SM00822"/>
    </source>
</evidence>
<protein>
    <recommendedName>
        <fullName evidence="5">3-oxoacyl-[acyl-carrier-protein] reductase MabA</fullName>
    </recommendedName>
</protein>
<keyword evidence="10" id="KW-1185">Reference proteome</keyword>
<dbReference type="InterPro" id="IPR020904">
    <property type="entry name" value="Sc_DH/Rdtase_CS"/>
</dbReference>
<dbReference type="PRINTS" id="PR00081">
    <property type="entry name" value="GDHRDH"/>
</dbReference>
<dbReference type="PRINTS" id="PR00080">
    <property type="entry name" value="SDRFAMILY"/>
</dbReference>
<dbReference type="STRING" id="156978.CIMIT_03935"/>
<dbReference type="RefSeq" id="WP_038589420.1">
    <property type="nucleotide sequence ID" value="NZ_CP009211.1"/>
</dbReference>
<comment type="similarity">
    <text evidence="2">Belongs to the short-chain dehydrogenases/reductases (SDR) family.</text>
</comment>
<comment type="catalytic activity">
    <reaction evidence="6">
        <text>a (3R)-hydroxyacyl-[ACP] + NADP(+) = a 3-oxoacyl-[ACP] + NADPH + H(+)</text>
        <dbReference type="Rhea" id="RHEA:17397"/>
        <dbReference type="Rhea" id="RHEA-COMP:9916"/>
        <dbReference type="Rhea" id="RHEA-COMP:9945"/>
        <dbReference type="ChEBI" id="CHEBI:15378"/>
        <dbReference type="ChEBI" id="CHEBI:57783"/>
        <dbReference type="ChEBI" id="CHEBI:58349"/>
        <dbReference type="ChEBI" id="CHEBI:78776"/>
        <dbReference type="ChEBI" id="CHEBI:78827"/>
        <dbReference type="EC" id="1.1.1.100"/>
    </reaction>
    <physiologicalReaction direction="right-to-left" evidence="6">
        <dbReference type="Rhea" id="RHEA:17399"/>
    </physiologicalReaction>
</comment>
<dbReference type="InterPro" id="IPR036291">
    <property type="entry name" value="NAD(P)-bd_dom_sf"/>
</dbReference>
<proteinExistence type="inferred from homology"/>
<dbReference type="Gene3D" id="3.40.50.720">
    <property type="entry name" value="NAD(P)-binding Rossmann-like Domain"/>
    <property type="match status" value="1"/>
</dbReference>
<dbReference type="GO" id="GO:0032787">
    <property type="term" value="P:monocarboxylic acid metabolic process"/>
    <property type="evidence" value="ECO:0007669"/>
    <property type="project" value="UniProtKB-ARBA"/>
</dbReference>
<dbReference type="InterPro" id="IPR002347">
    <property type="entry name" value="SDR_fam"/>
</dbReference>
<evidence type="ECO:0000256" key="4">
    <source>
        <dbReference type="ARBA" id="ARBA00023002"/>
    </source>
</evidence>
<gene>
    <name evidence="9" type="primary">xecD</name>
    <name evidence="8" type="ORF">CIMIT_03935</name>
    <name evidence="9" type="ORF">SAMEA4535761_00853</name>
</gene>
<dbReference type="Proteomes" id="UP000215374">
    <property type="component" value="Chromosome 1"/>
</dbReference>
<dbReference type="SUPFAM" id="SSF51735">
    <property type="entry name" value="NAD(P)-binding Rossmann-fold domains"/>
    <property type="match status" value="1"/>
</dbReference>
<dbReference type="KEGG" id="cii:CIMIT_03935"/>
<comment type="subcellular location">
    <subcellularLocation>
        <location evidence="1">Secreted</location>
        <location evidence="1">Cell wall</location>
    </subcellularLocation>
</comment>
<feature type="domain" description="Ketoreductase" evidence="7">
    <location>
        <begin position="7"/>
        <end position="178"/>
    </location>
</feature>
<organism evidence="8 10">
    <name type="scientific">Corynebacterium imitans</name>
    <dbReference type="NCBI Taxonomy" id="156978"/>
    <lineage>
        <taxon>Bacteria</taxon>
        <taxon>Bacillati</taxon>
        <taxon>Actinomycetota</taxon>
        <taxon>Actinomycetes</taxon>
        <taxon>Mycobacteriales</taxon>
        <taxon>Corynebacteriaceae</taxon>
        <taxon>Corynebacterium</taxon>
    </lineage>
</organism>
<dbReference type="GO" id="GO:0004316">
    <property type="term" value="F:3-oxoacyl-[acyl-carrier-protein] reductase (NADPH) activity"/>
    <property type="evidence" value="ECO:0007669"/>
    <property type="project" value="UniProtKB-EC"/>
</dbReference>
<dbReference type="AlphaFoldDB" id="A0A076NQK2"/>
<evidence type="ECO:0000313" key="11">
    <source>
        <dbReference type="Proteomes" id="UP000215374"/>
    </source>
</evidence>
<dbReference type="FunFam" id="3.40.50.720:FF:000084">
    <property type="entry name" value="Short-chain dehydrogenase reductase"/>
    <property type="match status" value="1"/>
</dbReference>
<reference evidence="8 10" key="1">
    <citation type="submission" date="2014-08" db="EMBL/GenBank/DDBJ databases">
        <title>Complete genome sequence of Corynebacterium imitans DSM 44264, isolated from a five-month-old boy with suspected pharyngeal diphtheria.</title>
        <authorList>
            <person name="Mollmann S."/>
            <person name="Albersmeier A."/>
            <person name="Ruckert C."/>
            <person name="Tauch A."/>
        </authorList>
    </citation>
    <scope>NUCLEOTIDE SEQUENCE [LARGE SCALE GENOMIC DNA]</scope>
    <source>
        <strain evidence="8 10">DSM 44264</strain>
    </source>
</reference>
<evidence type="ECO:0000256" key="1">
    <source>
        <dbReference type="ARBA" id="ARBA00004191"/>
    </source>
</evidence>
<dbReference type="eggNOG" id="COG1028">
    <property type="taxonomic scope" value="Bacteria"/>
</dbReference>
<evidence type="ECO:0000313" key="9">
    <source>
        <dbReference type="EMBL" id="SNV64205.1"/>
    </source>
</evidence>
<evidence type="ECO:0000256" key="6">
    <source>
        <dbReference type="ARBA" id="ARBA00047400"/>
    </source>
</evidence>
<dbReference type="PROSITE" id="PS00061">
    <property type="entry name" value="ADH_SHORT"/>
    <property type="match status" value="1"/>
</dbReference>
<evidence type="ECO:0000313" key="8">
    <source>
        <dbReference type="EMBL" id="AIJ33167.1"/>
    </source>
</evidence>
<name>A0A076NQK2_9CORY</name>
<dbReference type="HOGENOM" id="CLU_010194_2_10_11"/>
<keyword evidence="3" id="KW-0134">Cell wall</keyword>